<dbReference type="Proteomes" id="UP000023772">
    <property type="component" value="Chromosome"/>
</dbReference>
<dbReference type="AlphaFoldDB" id="X5E240"/>
<dbReference type="KEGG" id="dori:FH5T_16215"/>
<evidence type="ECO:0000313" key="4">
    <source>
        <dbReference type="Proteomes" id="UP000181981"/>
    </source>
</evidence>
<reference evidence="1 3" key="1">
    <citation type="submission" date="2014-03" db="EMBL/GenBank/DDBJ databases">
        <title>Complete genome sequence of a deeply braunched marine Bacteroidia bacterium Draconibacterium orientale type strain FH5T.</title>
        <authorList>
            <person name="Li X."/>
            <person name="Wang X."/>
            <person name="Xie Z."/>
            <person name="Du Z."/>
            <person name="Chen G."/>
        </authorList>
    </citation>
    <scope>NUCLEOTIDE SEQUENCE [LARGE SCALE GENOMIC DNA]</scope>
    <source>
        <strain evidence="1 3">FH5</strain>
    </source>
</reference>
<reference evidence="2 4" key="2">
    <citation type="submission" date="2016-10" db="EMBL/GenBank/DDBJ databases">
        <authorList>
            <person name="de Groot N.N."/>
        </authorList>
    </citation>
    <scope>NUCLEOTIDE SEQUENCE [LARGE SCALE GENOMIC DNA]</scope>
    <source>
        <strain evidence="2 4">DSM 25947</strain>
    </source>
</reference>
<dbReference type="Proteomes" id="UP000181981">
    <property type="component" value="Unassembled WGS sequence"/>
</dbReference>
<evidence type="ECO:0000313" key="2">
    <source>
        <dbReference type="EMBL" id="SET78885.1"/>
    </source>
</evidence>
<dbReference type="EMBL" id="CP007451">
    <property type="protein sequence ID" value="AHW60656.1"/>
    <property type="molecule type" value="Genomic_DNA"/>
</dbReference>
<dbReference type="eggNOG" id="ENOG5032S88">
    <property type="taxonomic scope" value="Bacteria"/>
</dbReference>
<keyword evidence="3" id="KW-1185">Reference proteome</keyword>
<gene>
    <name evidence="1" type="ORF">FH5T_16215</name>
    <name evidence="2" type="ORF">SAMN05444285_12357</name>
</gene>
<dbReference type="HOGENOM" id="CLU_158551_0_0_10"/>
<accession>X5E240</accession>
<proteinExistence type="predicted"/>
<evidence type="ECO:0000313" key="3">
    <source>
        <dbReference type="Proteomes" id="UP000023772"/>
    </source>
</evidence>
<sequence>MVTIVDFKTRMNAEGEPFLALVVQGGIELVKSKETGMYYATAKKASIPSTFDEKTAESLIGQELEGTVQKMECDPYEFTNEETGEIMELSHRWVYVKDGETVDDVVHHEQHQEEPELV</sequence>
<protein>
    <submittedName>
        <fullName evidence="2">Uncharacterized protein</fullName>
    </submittedName>
</protein>
<dbReference type="RefSeq" id="WP_038560686.1">
    <property type="nucleotide sequence ID" value="NZ_FOHT01000023.1"/>
</dbReference>
<dbReference type="EMBL" id="FOHT01000023">
    <property type="protein sequence ID" value="SET78885.1"/>
    <property type="molecule type" value="Genomic_DNA"/>
</dbReference>
<dbReference type="STRING" id="1168034.FH5T_16215"/>
<organism evidence="2 4">
    <name type="scientific">Draconibacterium orientale</name>
    <dbReference type="NCBI Taxonomy" id="1168034"/>
    <lineage>
        <taxon>Bacteria</taxon>
        <taxon>Pseudomonadati</taxon>
        <taxon>Bacteroidota</taxon>
        <taxon>Bacteroidia</taxon>
        <taxon>Marinilabiliales</taxon>
        <taxon>Prolixibacteraceae</taxon>
        <taxon>Draconibacterium</taxon>
    </lineage>
</organism>
<name>X5E240_9BACT</name>
<evidence type="ECO:0000313" key="1">
    <source>
        <dbReference type="EMBL" id="AHW60656.1"/>
    </source>
</evidence>
<dbReference type="OrthoDB" id="676860at2"/>